<proteinExistence type="inferred from homology"/>
<keyword evidence="10" id="KW-0173">Coenzyme A biosynthesis</keyword>
<evidence type="ECO:0000256" key="4">
    <source>
        <dbReference type="ARBA" id="ARBA00022490"/>
    </source>
</evidence>
<reference evidence="13" key="1">
    <citation type="journal article" date="2014" name="Front. Microbiol.">
        <title>High frequency of phylogenetically diverse reductive dehalogenase-homologous genes in deep subseafloor sedimentary metagenomes.</title>
        <authorList>
            <person name="Kawai M."/>
            <person name="Futagami T."/>
            <person name="Toyoda A."/>
            <person name="Takaki Y."/>
            <person name="Nishi S."/>
            <person name="Hori S."/>
            <person name="Arai W."/>
            <person name="Tsubouchi T."/>
            <person name="Morono Y."/>
            <person name="Uchiyama I."/>
            <person name="Ito T."/>
            <person name="Fujiyama A."/>
            <person name="Inagaki F."/>
            <person name="Takami H."/>
        </authorList>
    </citation>
    <scope>NUCLEOTIDE SEQUENCE</scope>
    <source>
        <strain evidence="13">Expedition CK06-06</strain>
    </source>
</reference>
<dbReference type="GO" id="GO:0015937">
    <property type="term" value="P:coenzyme A biosynthetic process"/>
    <property type="evidence" value="ECO:0007669"/>
    <property type="project" value="UniProtKB-KW"/>
</dbReference>
<dbReference type="InterPro" id="IPR004619">
    <property type="entry name" value="Type_III_PanK"/>
</dbReference>
<keyword evidence="5" id="KW-0808">Transferase</keyword>
<keyword evidence="9" id="KW-0630">Potassium</keyword>
<dbReference type="SUPFAM" id="SSF53067">
    <property type="entry name" value="Actin-like ATPase domain"/>
    <property type="match status" value="1"/>
</dbReference>
<comment type="similarity">
    <text evidence="11">Belongs to the type III pantothenate kinase family.</text>
</comment>
<comment type="caution">
    <text evidence="13">The sequence shown here is derived from an EMBL/GenBank/DDBJ whole genome shotgun (WGS) entry which is preliminary data.</text>
</comment>
<dbReference type="GO" id="GO:0004594">
    <property type="term" value="F:pantothenate kinase activity"/>
    <property type="evidence" value="ECO:0007669"/>
    <property type="project" value="InterPro"/>
</dbReference>
<dbReference type="HAMAP" id="MF_01274">
    <property type="entry name" value="Pantothen_kinase_3"/>
    <property type="match status" value="1"/>
</dbReference>
<dbReference type="InterPro" id="IPR043129">
    <property type="entry name" value="ATPase_NBD"/>
</dbReference>
<protein>
    <recommendedName>
        <fullName evidence="12">Type III pantothenate kinase</fullName>
    </recommendedName>
</protein>
<name>X0V862_9ZZZZ</name>
<dbReference type="AlphaFoldDB" id="X0V862"/>
<organism evidence="13">
    <name type="scientific">marine sediment metagenome</name>
    <dbReference type="NCBI Taxonomy" id="412755"/>
    <lineage>
        <taxon>unclassified sequences</taxon>
        <taxon>metagenomes</taxon>
        <taxon>ecological metagenomes</taxon>
    </lineage>
</organism>
<dbReference type="GO" id="GO:0005524">
    <property type="term" value="F:ATP binding"/>
    <property type="evidence" value="ECO:0007669"/>
    <property type="project" value="UniProtKB-KW"/>
</dbReference>
<accession>X0V862</accession>
<evidence type="ECO:0000256" key="12">
    <source>
        <dbReference type="ARBA" id="ARBA00040883"/>
    </source>
</evidence>
<evidence type="ECO:0000256" key="11">
    <source>
        <dbReference type="ARBA" id="ARBA00038036"/>
    </source>
</evidence>
<evidence type="ECO:0000313" key="13">
    <source>
        <dbReference type="EMBL" id="GAG08673.1"/>
    </source>
</evidence>
<evidence type="ECO:0000256" key="8">
    <source>
        <dbReference type="ARBA" id="ARBA00022840"/>
    </source>
</evidence>
<evidence type="ECO:0000256" key="10">
    <source>
        <dbReference type="ARBA" id="ARBA00022993"/>
    </source>
</evidence>
<comment type="cofactor">
    <cofactor evidence="1">
        <name>K(+)</name>
        <dbReference type="ChEBI" id="CHEBI:29103"/>
    </cofactor>
</comment>
<dbReference type="PANTHER" id="PTHR34265">
    <property type="entry name" value="TYPE III PANTOTHENATE KINASE"/>
    <property type="match status" value="1"/>
</dbReference>
<evidence type="ECO:0000256" key="2">
    <source>
        <dbReference type="ARBA" id="ARBA00004496"/>
    </source>
</evidence>
<keyword evidence="8" id="KW-0067">ATP-binding</keyword>
<sequence>RIVNAVAAHHLYGEPLIVIDFGTATTFDVVSEGGDYLGGAIAPGIGIASEALFTRTAMLPRIELSHPKQAIGRNTVSAMQSGIIFGYSGLVENIIKRIKMELGCEARVVATGGYAHLVADDIPAIEVINPDLSLVGLHLIYEMNKMGE</sequence>
<evidence type="ECO:0000256" key="6">
    <source>
        <dbReference type="ARBA" id="ARBA00022741"/>
    </source>
</evidence>
<dbReference type="Pfam" id="PF03309">
    <property type="entry name" value="Pan_kinase"/>
    <property type="match status" value="1"/>
</dbReference>
<evidence type="ECO:0000256" key="3">
    <source>
        <dbReference type="ARBA" id="ARBA00011738"/>
    </source>
</evidence>
<dbReference type="Gene3D" id="3.30.420.40">
    <property type="match status" value="1"/>
</dbReference>
<dbReference type="PANTHER" id="PTHR34265:SF1">
    <property type="entry name" value="TYPE III PANTOTHENATE KINASE"/>
    <property type="match status" value="1"/>
</dbReference>
<feature type="non-terminal residue" evidence="13">
    <location>
        <position position="1"/>
    </location>
</feature>
<dbReference type="NCBIfam" id="TIGR00671">
    <property type="entry name" value="baf"/>
    <property type="match status" value="1"/>
</dbReference>
<dbReference type="EMBL" id="BARS01027151">
    <property type="protein sequence ID" value="GAG08673.1"/>
    <property type="molecule type" value="Genomic_DNA"/>
</dbReference>
<keyword evidence="6" id="KW-0547">Nucleotide-binding</keyword>
<comment type="subunit">
    <text evidence="3">Homodimer.</text>
</comment>
<evidence type="ECO:0000256" key="7">
    <source>
        <dbReference type="ARBA" id="ARBA00022777"/>
    </source>
</evidence>
<keyword evidence="7" id="KW-0418">Kinase</keyword>
<keyword evidence="4" id="KW-0963">Cytoplasm</keyword>
<dbReference type="GO" id="GO:0005737">
    <property type="term" value="C:cytoplasm"/>
    <property type="evidence" value="ECO:0007669"/>
    <property type="project" value="UniProtKB-SubCell"/>
</dbReference>
<gene>
    <name evidence="13" type="ORF">S01H1_42679</name>
</gene>
<comment type="subcellular location">
    <subcellularLocation>
        <location evidence="2">Cytoplasm</location>
    </subcellularLocation>
</comment>
<dbReference type="CDD" id="cd24015">
    <property type="entry name" value="ASKHA_NBD_PanK-III"/>
    <property type="match status" value="1"/>
</dbReference>
<evidence type="ECO:0000256" key="9">
    <source>
        <dbReference type="ARBA" id="ARBA00022958"/>
    </source>
</evidence>
<evidence type="ECO:0000256" key="5">
    <source>
        <dbReference type="ARBA" id="ARBA00022679"/>
    </source>
</evidence>
<evidence type="ECO:0000256" key="1">
    <source>
        <dbReference type="ARBA" id="ARBA00001958"/>
    </source>
</evidence>